<dbReference type="Proteomes" id="UP000314294">
    <property type="component" value="Unassembled WGS sequence"/>
</dbReference>
<gene>
    <name evidence="2" type="ORF">EYF80_013234</name>
</gene>
<reference evidence="2 3" key="1">
    <citation type="submission" date="2019-03" db="EMBL/GenBank/DDBJ databases">
        <title>First draft genome of Liparis tanakae, snailfish: a comprehensive survey of snailfish specific genes.</title>
        <authorList>
            <person name="Kim W."/>
            <person name="Song I."/>
            <person name="Jeong J.-H."/>
            <person name="Kim D."/>
            <person name="Kim S."/>
            <person name="Ryu S."/>
            <person name="Song J.Y."/>
            <person name="Lee S.K."/>
        </authorList>
    </citation>
    <scope>NUCLEOTIDE SEQUENCE [LARGE SCALE GENOMIC DNA]</scope>
    <source>
        <tissue evidence="2">Muscle</tissue>
    </source>
</reference>
<keyword evidence="1" id="KW-1133">Transmembrane helix</keyword>
<name>A0A4Z2IGM3_9TELE</name>
<evidence type="ECO:0000256" key="1">
    <source>
        <dbReference type="SAM" id="Phobius"/>
    </source>
</evidence>
<accession>A0A4Z2IGM3</accession>
<feature type="transmembrane region" description="Helical" evidence="1">
    <location>
        <begin position="7"/>
        <end position="27"/>
    </location>
</feature>
<evidence type="ECO:0000313" key="2">
    <source>
        <dbReference type="EMBL" id="TNN76584.1"/>
    </source>
</evidence>
<dbReference type="EMBL" id="SRLO01000092">
    <property type="protein sequence ID" value="TNN76584.1"/>
    <property type="molecule type" value="Genomic_DNA"/>
</dbReference>
<organism evidence="2 3">
    <name type="scientific">Liparis tanakae</name>
    <name type="common">Tanaka's snailfish</name>
    <dbReference type="NCBI Taxonomy" id="230148"/>
    <lineage>
        <taxon>Eukaryota</taxon>
        <taxon>Metazoa</taxon>
        <taxon>Chordata</taxon>
        <taxon>Craniata</taxon>
        <taxon>Vertebrata</taxon>
        <taxon>Euteleostomi</taxon>
        <taxon>Actinopterygii</taxon>
        <taxon>Neopterygii</taxon>
        <taxon>Teleostei</taxon>
        <taxon>Neoteleostei</taxon>
        <taxon>Acanthomorphata</taxon>
        <taxon>Eupercaria</taxon>
        <taxon>Perciformes</taxon>
        <taxon>Cottioidei</taxon>
        <taxon>Cottales</taxon>
        <taxon>Liparidae</taxon>
        <taxon>Liparis</taxon>
    </lineage>
</organism>
<proteinExistence type="predicted"/>
<keyword evidence="1" id="KW-0812">Transmembrane</keyword>
<evidence type="ECO:0000313" key="3">
    <source>
        <dbReference type="Proteomes" id="UP000314294"/>
    </source>
</evidence>
<sequence length="232" mass="25211">MEARGEVVACLLLLTTILITNILWGLIQASVNYYQLKLEGTIGTPDLKLIASLARSSSCSFWASCTRSSVAESTSAEQPPWVSSRSLLNMSFICRSRCTSSWSWATSSRSRTATHRDTTELQPAQCCSSPDKTVGVVGGGEGEDSHLFFNVCIVSRLSPTEVTAEIWEHGGSYHCDGDPALRQINQTNPSTNLHCSKSKYCRHLEKPSPGDNDDELADKVEYGGAEATRVAS</sequence>
<keyword evidence="1" id="KW-0472">Membrane</keyword>
<protein>
    <submittedName>
        <fullName evidence="2">Uncharacterized protein</fullName>
    </submittedName>
</protein>
<dbReference type="AlphaFoldDB" id="A0A4Z2IGM3"/>
<comment type="caution">
    <text evidence="2">The sequence shown here is derived from an EMBL/GenBank/DDBJ whole genome shotgun (WGS) entry which is preliminary data.</text>
</comment>
<keyword evidence="3" id="KW-1185">Reference proteome</keyword>